<evidence type="ECO:0000313" key="2">
    <source>
        <dbReference type="EMBL" id="OKH95671.1"/>
    </source>
</evidence>
<evidence type="ECO:0000313" key="3">
    <source>
        <dbReference type="Proteomes" id="UP000186455"/>
    </source>
</evidence>
<proteinExistence type="predicted"/>
<feature type="transmembrane region" description="Helical" evidence="1">
    <location>
        <begin position="403"/>
        <end position="425"/>
    </location>
</feature>
<feature type="transmembrane region" description="Helical" evidence="1">
    <location>
        <begin position="431"/>
        <end position="456"/>
    </location>
</feature>
<dbReference type="EMBL" id="LFBV01000001">
    <property type="protein sequence ID" value="OKH95671.1"/>
    <property type="molecule type" value="Genomic_DNA"/>
</dbReference>
<feature type="transmembrane region" description="Helical" evidence="1">
    <location>
        <begin position="201"/>
        <end position="217"/>
    </location>
</feature>
<keyword evidence="1" id="KW-0812">Transmembrane</keyword>
<protein>
    <submittedName>
        <fullName evidence="2">ABC transporter permease</fullName>
    </submittedName>
</protein>
<feature type="transmembrane region" description="Helical" evidence="1">
    <location>
        <begin position="166"/>
        <end position="189"/>
    </location>
</feature>
<feature type="transmembrane region" description="Helical" evidence="1">
    <location>
        <begin position="506"/>
        <end position="527"/>
    </location>
</feature>
<feature type="transmembrane region" description="Helical" evidence="1">
    <location>
        <begin position="352"/>
        <end position="374"/>
    </location>
</feature>
<feature type="transmembrane region" description="Helical" evidence="1">
    <location>
        <begin position="248"/>
        <end position="266"/>
    </location>
</feature>
<feature type="transmembrane region" description="Helical" evidence="1">
    <location>
        <begin position="305"/>
        <end position="327"/>
    </location>
</feature>
<accession>A0A1Q4VCW6</accession>
<name>A0A1Q4VCW6_9ACTN</name>
<feature type="transmembrane region" description="Helical" evidence="1">
    <location>
        <begin position="463"/>
        <end position="486"/>
    </location>
</feature>
<dbReference type="AlphaFoldDB" id="A0A1Q4VCW6"/>
<feature type="transmembrane region" description="Helical" evidence="1">
    <location>
        <begin position="136"/>
        <end position="160"/>
    </location>
</feature>
<dbReference type="STRING" id="1048205.AB852_02515"/>
<organism evidence="2 3">
    <name type="scientific">Streptomyces uncialis</name>
    <dbReference type="NCBI Taxonomy" id="1048205"/>
    <lineage>
        <taxon>Bacteria</taxon>
        <taxon>Bacillati</taxon>
        <taxon>Actinomycetota</taxon>
        <taxon>Actinomycetes</taxon>
        <taxon>Kitasatosporales</taxon>
        <taxon>Streptomycetaceae</taxon>
        <taxon>Streptomyces</taxon>
    </lineage>
</organism>
<evidence type="ECO:0000256" key="1">
    <source>
        <dbReference type="SAM" id="Phobius"/>
    </source>
</evidence>
<feature type="transmembrane region" description="Helical" evidence="1">
    <location>
        <begin position="32"/>
        <end position="52"/>
    </location>
</feature>
<dbReference type="RefSeq" id="WP_073783138.1">
    <property type="nucleotide sequence ID" value="NZ_LFBV01000001.1"/>
</dbReference>
<keyword evidence="1" id="KW-0472">Membrane</keyword>
<feature type="transmembrane region" description="Helical" evidence="1">
    <location>
        <begin position="95"/>
        <end position="115"/>
    </location>
</feature>
<reference evidence="2 3" key="1">
    <citation type="submission" date="2015-06" db="EMBL/GenBank/DDBJ databases">
        <title>Cloning and characterization of the uncialamcin biosynthetic gene cluster.</title>
        <authorList>
            <person name="Yan X."/>
            <person name="Huang T."/>
            <person name="Ge H."/>
            <person name="Shen B."/>
        </authorList>
    </citation>
    <scope>NUCLEOTIDE SEQUENCE [LARGE SCALE GENOMIC DNA]</scope>
    <source>
        <strain evidence="2 3">DCA2648</strain>
    </source>
</reference>
<dbReference type="Proteomes" id="UP000186455">
    <property type="component" value="Unassembled WGS sequence"/>
</dbReference>
<comment type="caution">
    <text evidence="2">The sequence shown here is derived from an EMBL/GenBank/DDBJ whole genome shotgun (WGS) entry which is preliminary data.</text>
</comment>
<keyword evidence="1" id="KW-1133">Transmembrane helix</keyword>
<keyword evidence="3" id="KW-1185">Reference proteome</keyword>
<sequence length="535" mass="54016">MNAATGVTAGHGAGEFAGTGTLLRLALRRDRVLLPVWVLAVAGMVLSIPGPVRDLYDTAAERAEFAASITTNSSLRAMYGPAFSDSVGGLTVMRVGVFAALFAAVMSLLVVIRHTRDEEESGRQELLSAACVGRRAPLTAALLAAAVANTAIALLITAGLSGEGAAGALALGLGVGGTGMFFAATAAIAAQLTGSGRLAKGLTAGALGTAFVLRAAGDSGTADGSSVLTWLSPLGWTENLRAFADERWWVPALFAAAVLVQGYVAYRLAARRDLGMSFLPTRPGPAVGSLSTAGALAWRLQRGSLYGWGGAFLAAGIVFGGITTGAADLVGNNESTQEILQRMGGASGITDAFLGTMATVFGMVAALFVVSSALRPHGEETSGRAEPVLAGAIGRVRWAGGHLVIAFGGAVVLMLLSGAGLALGYGRDPAAVLGAALVQVPAVWVLGGIAVLLTGVSPRAAPLAWGVAVAVLLVGWLGPAVDLPSWVLELSPFGWLPRLPGEGMRWGAVLLQLALAAGLVTGGLAGLRRRDLGTG</sequence>
<gene>
    <name evidence="2" type="ORF">AB852_02515</name>
</gene>